<feature type="binding site" evidence="10">
    <location>
        <position position="261"/>
    </location>
    <ligand>
        <name>substrate</name>
    </ligand>
</feature>
<dbReference type="PROSITE" id="PS50280">
    <property type="entry name" value="SET"/>
    <property type="match status" value="1"/>
</dbReference>
<evidence type="ECO:0000313" key="13">
    <source>
        <dbReference type="EMBL" id="KAK3222972.1"/>
    </source>
</evidence>
<dbReference type="InterPro" id="IPR050600">
    <property type="entry name" value="SETD3_SETD6_MTase"/>
</dbReference>
<name>A0AAE0ASW1_9ROSI</name>
<dbReference type="InterPro" id="IPR011192">
    <property type="entry name" value="Rubisco_LSMT_MeTrfase_plant"/>
</dbReference>
<comment type="subcellular location">
    <subcellularLocation>
        <location evidence="1">Plastid</location>
        <location evidence="1">Chloroplast</location>
    </subcellularLocation>
</comment>
<evidence type="ECO:0000256" key="2">
    <source>
        <dbReference type="ARBA" id="ARBA00022528"/>
    </source>
</evidence>
<dbReference type="FunFam" id="3.90.1420.10:FF:000004">
    <property type="entry name" value="Ribulose-1,5 bisphosphate carboxylase/oxygenase large subunit N-methyltransferase, chloroplastic"/>
    <property type="match status" value="1"/>
</dbReference>
<evidence type="ECO:0000259" key="12">
    <source>
        <dbReference type="PROSITE" id="PS50280"/>
    </source>
</evidence>
<organism evidence="13 14">
    <name type="scientific">Dipteronia sinensis</name>
    <dbReference type="NCBI Taxonomy" id="43782"/>
    <lineage>
        <taxon>Eukaryota</taxon>
        <taxon>Viridiplantae</taxon>
        <taxon>Streptophyta</taxon>
        <taxon>Embryophyta</taxon>
        <taxon>Tracheophyta</taxon>
        <taxon>Spermatophyta</taxon>
        <taxon>Magnoliopsida</taxon>
        <taxon>eudicotyledons</taxon>
        <taxon>Gunneridae</taxon>
        <taxon>Pentapetalae</taxon>
        <taxon>rosids</taxon>
        <taxon>malvids</taxon>
        <taxon>Sapindales</taxon>
        <taxon>Sapindaceae</taxon>
        <taxon>Hippocastanoideae</taxon>
        <taxon>Acereae</taxon>
        <taxon>Dipteronia</taxon>
    </lineage>
</organism>
<feature type="binding site" evidence="10">
    <location>
        <begin position="87"/>
        <end position="89"/>
    </location>
    <ligand>
        <name>S-adenosyl-L-methionine</name>
        <dbReference type="ChEBI" id="CHEBI:59789"/>
    </ligand>
</feature>
<evidence type="ECO:0000256" key="8">
    <source>
        <dbReference type="ARBA" id="ARBA00051577"/>
    </source>
</evidence>
<keyword evidence="2" id="KW-0150">Chloroplast</keyword>
<keyword evidence="6 10" id="KW-0949">S-adenosyl-L-methionine</keyword>
<dbReference type="GO" id="GO:0030785">
    <property type="term" value="F:[ribulose-bisphosphate carboxylase]-lysine N-methyltransferase activity"/>
    <property type="evidence" value="ECO:0007669"/>
    <property type="project" value="InterPro"/>
</dbReference>
<keyword evidence="5" id="KW-0808">Transferase</keyword>
<evidence type="ECO:0000256" key="1">
    <source>
        <dbReference type="ARBA" id="ARBA00004229"/>
    </source>
</evidence>
<dbReference type="PROSITE" id="PS51583">
    <property type="entry name" value="SAM_MT127"/>
    <property type="match status" value="1"/>
</dbReference>
<dbReference type="GO" id="GO:0016279">
    <property type="term" value="F:protein-lysine N-methyltransferase activity"/>
    <property type="evidence" value="ECO:0007669"/>
    <property type="project" value="InterPro"/>
</dbReference>
<dbReference type="InterPro" id="IPR015353">
    <property type="entry name" value="Rubisco_LSMT_subst-bd"/>
</dbReference>
<feature type="domain" description="SET" evidence="12">
    <location>
        <begin position="71"/>
        <end position="294"/>
    </location>
</feature>
<keyword evidence="4" id="KW-0934">Plastid</keyword>
<dbReference type="InterPro" id="IPR001214">
    <property type="entry name" value="SET_dom"/>
</dbReference>
<proteinExistence type="inferred from homology"/>
<dbReference type="InterPro" id="IPR036464">
    <property type="entry name" value="Rubisco_LSMT_subst-bd_sf"/>
</dbReference>
<reference evidence="13" key="1">
    <citation type="journal article" date="2023" name="Plant J.">
        <title>Genome sequences and population genomics provide insights into the demographic history, inbreeding, and mutation load of two 'living fossil' tree species of Dipteronia.</title>
        <authorList>
            <person name="Feng Y."/>
            <person name="Comes H.P."/>
            <person name="Chen J."/>
            <person name="Zhu S."/>
            <person name="Lu R."/>
            <person name="Zhang X."/>
            <person name="Li P."/>
            <person name="Qiu J."/>
            <person name="Olsen K.M."/>
            <person name="Qiu Y."/>
        </authorList>
    </citation>
    <scope>NUCLEOTIDE SEQUENCE</scope>
    <source>
        <strain evidence="13">NBL</strain>
    </source>
</reference>
<feature type="binding site" evidence="10">
    <location>
        <position position="233"/>
    </location>
    <ligand>
        <name>substrate</name>
    </ligand>
</feature>
<evidence type="ECO:0000256" key="6">
    <source>
        <dbReference type="ARBA" id="ARBA00022691"/>
    </source>
</evidence>
<evidence type="ECO:0000313" key="14">
    <source>
        <dbReference type="Proteomes" id="UP001281410"/>
    </source>
</evidence>
<dbReference type="EMBL" id="JANJYJ010000003">
    <property type="protein sequence ID" value="KAK3222972.1"/>
    <property type="molecule type" value="Genomic_DNA"/>
</dbReference>
<comment type="similarity">
    <text evidence="11">Belongs to the class V-like SAM-binding methyltransferase superfamily. Plant protein-lysine LSMT methyltransferase family.</text>
</comment>
<dbReference type="PANTHER" id="PTHR13271">
    <property type="entry name" value="UNCHARACTERIZED PUTATIVE METHYLTRANSFERASE"/>
    <property type="match status" value="1"/>
</dbReference>
<evidence type="ECO:0000256" key="4">
    <source>
        <dbReference type="ARBA" id="ARBA00022640"/>
    </source>
</evidence>
<feature type="binding site" evidence="10">
    <location>
        <position position="293"/>
    </location>
    <ligand>
        <name>substrate</name>
    </ligand>
</feature>
<dbReference type="PANTHER" id="PTHR13271:SF113">
    <property type="entry name" value="[FRUCTOSE-BISPHOSPHATE ALDOLASE]-LYSINE N-METHYLTRANSFERASE, CHLOROPLASTIC"/>
    <property type="match status" value="1"/>
</dbReference>
<dbReference type="Pfam" id="PF09273">
    <property type="entry name" value="Rubis-subs-bind"/>
    <property type="match status" value="1"/>
</dbReference>
<dbReference type="Proteomes" id="UP001281410">
    <property type="component" value="Unassembled WGS sequence"/>
</dbReference>
<feature type="binding site" evidence="10">
    <location>
        <position position="246"/>
    </location>
    <ligand>
        <name>substrate</name>
    </ligand>
</feature>
<sequence length="494" mass="55299">MSILLSVSPSSSFSSAFFSCTKPLKTLSSFTYKPLLALKNKAFSVTSLHSTTSNPSPPPELQTFWQWLCDQGVVSAKSPVRPATVPEGLGLVAKRDIGKNEVVLEIPKKFWINPDAVAASEIGNVCSGLKPWISVALFLIREKKREDSPLRVYLDILPESTDSTVFWSEEELVQLQGTQLLSTTLGVKKYVQNEFLKLEEEILLPHKELFPFPITLDDFSWAFGILKSRAFSRLRGQNLVLIPLADLINHSSKITTEEYAYEIKGAGLFSRDLLFSLRTPVAVKAGEQVLIQYDLNKSNAELALDYGFIESKSDRNAYTLTLEISESDPFFGDKLDVAESNGMGETAYFDIVLGCPLPPTMLPYLRLVALGGTDAFLLESIFRNTIWDHVNLPISRANEELICRVVRDACNSALSGYHTTIEEDEMLLEGGNLDSKLRIAVGIRAGEKRVLQQIDGIFKDRELELDELEYYQERRLKDLGLVGEQGDIIFWEPK</sequence>
<comment type="catalytic activity">
    <reaction evidence="8">
        <text>[fructose-bisphosphate aldolase]-L-lysine + 3 S-adenosyl-L-methionine = [fructose-bisphosphate aldolase]-N(6),N(6),N(6)-trimethyl-L-lysine + 3 S-adenosyl-L-homocysteine + 3 H(+)</text>
        <dbReference type="Rhea" id="RHEA:51000"/>
        <dbReference type="Rhea" id="RHEA-COMP:12861"/>
        <dbReference type="Rhea" id="RHEA-COMP:12862"/>
        <dbReference type="ChEBI" id="CHEBI:15378"/>
        <dbReference type="ChEBI" id="CHEBI:29969"/>
        <dbReference type="ChEBI" id="CHEBI:57856"/>
        <dbReference type="ChEBI" id="CHEBI:59789"/>
        <dbReference type="ChEBI" id="CHEBI:61961"/>
        <dbReference type="EC" id="2.1.1.259"/>
    </reaction>
</comment>
<dbReference type="Pfam" id="PF00856">
    <property type="entry name" value="SET"/>
    <property type="match status" value="1"/>
</dbReference>
<dbReference type="GO" id="GO:0032259">
    <property type="term" value="P:methylation"/>
    <property type="evidence" value="ECO:0007669"/>
    <property type="project" value="UniProtKB-KW"/>
</dbReference>
<feature type="binding site" evidence="10">
    <location>
        <begin position="249"/>
        <end position="250"/>
    </location>
    <ligand>
        <name>S-adenosyl-L-methionine</name>
        <dbReference type="ChEBI" id="CHEBI:59789"/>
    </ligand>
</feature>
<dbReference type="InterPro" id="IPR046341">
    <property type="entry name" value="SET_dom_sf"/>
</dbReference>
<dbReference type="AlphaFoldDB" id="A0AAE0ASW1"/>
<dbReference type="FunFam" id="3.90.1410.10:FF:000005">
    <property type="entry name" value="Ribulose-1,5 bisphosphate carboxylase/oxygenase large subunit N-methyltransferase, chloroplastic"/>
    <property type="match status" value="1"/>
</dbReference>
<keyword evidence="7" id="KW-0809">Transit peptide</keyword>
<evidence type="ECO:0000256" key="10">
    <source>
        <dbReference type="PIRSR" id="PIRSR009328-1"/>
    </source>
</evidence>
<evidence type="ECO:0000256" key="7">
    <source>
        <dbReference type="ARBA" id="ARBA00022946"/>
    </source>
</evidence>
<keyword evidence="3 11" id="KW-0489">Methyltransferase</keyword>
<feature type="binding site" evidence="10">
    <location>
        <position position="306"/>
    </location>
    <ligand>
        <name>substrate</name>
    </ligand>
</feature>
<accession>A0AAE0ASW1</accession>
<evidence type="ECO:0000256" key="5">
    <source>
        <dbReference type="ARBA" id="ARBA00022679"/>
    </source>
</evidence>
<evidence type="ECO:0000256" key="11">
    <source>
        <dbReference type="PROSITE-ProRule" id="PRU00916"/>
    </source>
</evidence>
<dbReference type="Gene3D" id="3.90.1410.10">
    <property type="entry name" value="set domain protein methyltransferase, domain 1"/>
    <property type="match status" value="1"/>
</dbReference>
<dbReference type="SUPFAM" id="SSF82199">
    <property type="entry name" value="SET domain"/>
    <property type="match status" value="1"/>
</dbReference>
<comment type="caution">
    <text evidence="13">The sequence shown here is derived from an EMBL/GenBank/DDBJ whole genome shotgun (WGS) entry which is preliminary data.</text>
</comment>
<dbReference type="GO" id="GO:0009507">
    <property type="term" value="C:chloroplast"/>
    <property type="evidence" value="ECO:0007669"/>
    <property type="project" value="UniProtKB-SubCell"/>
</dbReference>
<keyword evidence="14" id="KW-1185">Reference proteome</keyword>
<dbReference type="PIRSF" id="PIRSF009328">
    <property type="entry name" value="RMT_SET"/>
    <property type="match status" value="1"/>
</dbReference>
<evidence type="ECO:0000256" key="9">
    <source>
        <dbReference type="ARBA" id="ARBA00066913"/>
    </source>
</evidence>
<feature type="binding site" evidence="10">
    <location>
        <position position="229"/>
    </location>
    <ligand>
        <name>S-adenosyl-L-methionine</name>
        <dbReference type="ChEBI" id="CHEBI:59789"/>
    </ligand>
</feature>
<feature type="binding site" evidence="10">
    <location>
        <position position="229"/>
    </location>
    <ligand>
        <name>substrate</name>
    </ligand>
</feature>
<dbReference type="EC" id="2.1.1.259" evidence="9"/>
<gene>
    <name evidence="13" type="ORF">Dsin_009997</name>
</gene>
<evidence type="ECO:0000256" key="3">
    <source>
        <dbReference type="ARBA" id="ARBA00022603"/>
    </source>
</evidence>
<protein>
    <recommendedName>
        <fullName evidence="9">[fructose-bisphosphate aldolase]-lysine N-methyltransferase</fullName>
        <ecNumber evidence="9">2.1.1.259</ecNumber>
    </recommendedName>
</protein>
<dbReference type="SUPFAM" id="SSF81822">
    <property type="entry name" value="RuBisCo LSMT C-terminal, substrate-binding domain"/>
    <property type="match status" value="1"/>
</dbReference>
<dbReference type="Gene3D" id="3.90.1420.10">
    <property type="entry name" value="Rubisco LSMT, substrate-binding domain"/>
    <property type="match status" value="1"/>
</dbReference>
<dbReference type="InterPro" id="IPR044431">
    <property type="entry name" value="SET_RBCMT"/>
</dbReference>
<dbReference type="CDD" id="cd19179">
    <property type="entry name" value="SET_RBCMT"/>
    <property type="match status" value="1"/>
</dbReference>